<dbReference type="PANTHER" id="PTHR43856">
    <property type="entry name" value="CARDIOLIPIN HYDROLASE"/>
    <property type="match status" value="1"/>
</dbReference>
<evidence type="ECO:0000256" key="3">
    <source>
        <dbReference type="ARBA" id="ARBA00012027"/>
    </source>
</evidence>
<keyword evidence="4" id="KW-0378">Hydrolase</keyword>
<dbReference type="InterPro" id="IPR001736">
    <property type="entry name" value="PLipase_D/transphosphatidylase"/>
</dbReference>
<feature type="domain" description="PLD phosphodiesterase" evidence="8">
    <location>
        <begin position="120"/>
        <end position="151"/>
    </location>
</feature>
<comment type="catalytic activity">
    <reaction evidence="1">
        <text>a 1,2-diacyl-sn-glycero-3-phosphocholine + H2O = a 1,2-diacyl-sn-glycero-3-phosphate + choline + H(+)</text>
        <dbReference type="Rhea" id="RHEA:14445"/>
        <dbReference type="ChEBI" id="CHEBI:15354"/>
        <dbReference type="ChEBI" id="CHEBI:15377"/>
        <dbReference type="ChEBI" id="CHEBI:15378"/>
        <dbReference type="ChEBI" id="CHEBI:57643"/>
        <dbReference type="ChEBI" id="CHEBI:58608"/>
        <dbReference type="EC" id="3.1.4.4"/>
    </reaction>
</comment>
<comment type="similarity">
    <text evidence="2">Belongs to the phospholipase D family.</text>
</comment>
<dbReference type="PANTHER" id="PTHR43856:SF1">
    <property type="entry name" value="MITOCHONDRIAL CARDIOLIPIN HYDROLASE"/>
    <property type="match status" value="1"/>
</dbReference>
<reference evidence="9 10" key="1">
    <citation type="submission" date="2017-06" db="EMBL/GenBank/DDBJ databases">
        <title>Azoarcus.</title>
        <authorList>
            <person name="Woo J.-H."/>
            <person name="Kim H.-S."/>
        </authorList>
    </citation>
    <scope>NUCLEOTIDE SEQUENCE [LARGE SCALE GENOMIC DNA]</scope>
    <source>
        <strain evidence="9 10">TSPY31</strain>
    </source>
</reference>
<dbReference type="PROSITE" id="PS50035">
    <property type="entry name" value="PLD"/>
    <property type="match status" value="1"/>
</dbReference>
<dbReference type="KEGG" id="acom:CEW83_08890"/>
<evidence type="ECO:0000256" key="2">
    <source>
        <dbReference type="ARBA" id="ARBA00008664"/>
    </source>
</evidence>
<dbReference type="GO" id="GO:0016891">
    <property type="term" value="F:RNA endonuclease activity producing 5'-phosphomonoesters, hydrolytic mechanism"/>
    <property type="evidence" value="ECO:0007669"/>
    <property type="project" value="TreeGrafter"/>
</dbReference>
<keyword evidence="6" id="KW-0443">Lipid metabolism</keyword>
<keyword evidence="5" id="KW-0442">Lipid degradation</keyword>
<dbReference type="EC" id="3.1.4.4" evidence="3"/>
<dbReference type="InterPro" id="IPR025202">
    <property type="entry name" value="PLD-like_dom"/>
</dbReference>
<keyword evidence="9" id="KW-0540">Nuclease</keyword>
<dbReference type="GO" id="GO:0004630">
    <property type="term" value="F:phospholipase D activity"/>
    <property type="evidence" value="ECO:0007669"/>
    <property type="project" value="UniProtKB-EC"/>
</dbReference>
<sequence>MTDGWRRVALAVFQVFLLVALAGSASASQTFRAQGEIELAFAPWDDPEKLLLDVVRKARHSVLVQAYAFTSRTFADALVAAHKRGVRVEVLADAGMNRRERGNAVPRLLAGGVPVAFETRYRAAHNKVVIADAEGPGCTVVTGSYNFTWSANNRNAENLLVMRAHCPLARSYRNNWRRHRAEATPVRRLPWKP</sequence>
<evidence type="ECO:0000256" key="4">
    <source>
        <dbReference type="ARBA" id="ARBA00022801"/>
    </source>
</evidence>
<dbReference type="RefSeq" id="WP_108949019.1">
    <property type="nucleotide sequence ID" value="NZ_CP022187.1"/>
</dbReference>
<organism evidence="9 10">
    <name type="scientific">Parazoarcus communis</name>
    <dbReference type="NCBI Taxonomy" id="41977"/>
    <lineage>
        <taxon>Bacteria</taxon>
        <taxon>Pseudomonadati</taxon>
        <taxon>Pseudomonadota</taxon>
        <taxon>Betaproteobacteria</taxon>
        <taxon>Rhodocyclales</taxon>
        <taxon>Zoogloeaceae</taxon>
        <taxon>Parazoarcus</taxon>
    </lineage>
</organism>
<evidence type="ECO:0000256" key="5">
    <source>
        <dbReference type="ARBA" id="ARBA00022963"/>
    </source>
</evidence>
<evidence type="ECO:0000256" key="1">
    <source>
        <dbReference type="ARBA" id="ARBA00000798"/>
    </source>
</evidence>
<dbReference type="SUPFAM" id="SSF56024">
    <property type="entry name" value="Phospholipase D/nuclease"/>
    <property type="match status" value="1"/>
</dbReference>
<feature type="chain" id="PRO_5016150673" description="phospholipase D" evidence="7">
    <location>
        <begin position="28"/>
        <end position="193"/>
    </location>
</feature>
<dbReference type="AlphaFoldDB" id="A0A2U8GNT7"/>
<evidence type="ECO:0000313" key="10">
    <source>
        <dbReference type="Proteomes" id="UP000244930"/>
    </source>
</evidence>
<accession>A0A2U8GNT7</accession>
<evidence type="ECO:0000256" key="6">
    <source>
        <dbReference type="ARBA" id="ARBA00023098"/>
    </source>
</evidence>
<dbReference type="Gene3D" id="3.30.870.10">
    <property type="entry name" value="Endonuclease Chain A"/>
    <property type="match status" value="1"/>
</dbReference>
<dbReference type="Pfam" id="PF13091">
    <property type="entry name" value="PLDc_2"/>
    <property type="match status" value="1"/>
</dbReference>
<proteinExistence type="inferred from homology"/>
<dbReference type="Proteomes" id="UP000244930">
    <property type="component" value="Chromosome"/>
</dbReference>
<keyword evidence="9" id="KW-0255">Endonuclease</keyword>
<evidence type="ECO:0000256" key="7">
    <source>
        <dbReference type="SAM" id="SignalP"/>
    </source>
</evidence>
<protein>
    <recommendedName>
        <fullName evidence="3">phospholipase D</fullName>
        <ecNumber evidence="3">3.1.4.4</ecNumber>
    </recommendedName>
</protein>
<dbReference type="InterPro" id="IPR051406">
    <property type="entry name" value="PLD_domain"/>
</dbReference>
<keyword evidence="10" id="KW-1185">Reference proteome</keyword>
<dbReference type="GO" id="GO:0016042">
    <property type="term" value="P:lipid catabolic process"/>
    <property type="evidence" value="ECO:0007669"/>
    <property type="project" value="UniProtKB-KW"/>
</dbReference>
<dbReference type="EMBL" id="CP022187">
    <property type="protein sequence ID" value="AWI75312.1"/>
    <property type="molecule type" value="Genomic_DNA"/>
</dbReference>
<dbReference type="CDD" id="cd09170">
    <property type="entry name" value="PLDc_Nuc"/>
    <property type="match status" value="1"/>
</dbReference>
<gene>
    <name evidence="9" type="ORF">CEW83_08890</name>
</gene>
<dbReference type="GO" id="GO:0006793">
    <property type="term" value="P:phosphorus metabolic process"/>
    <property type="evidence" value="ECO:0007669"/>
    <property type="project" value="UniProtKB-ARBA"/>
</dbReference>
<evidence type="ECO:0000313" key="9">
    <source>
        <dbReference type="EMBL" id="AWI75312.1"/>
    </source>
</evidence>
<name>A0A2U8GNT7_9RHOO</name>
<keyword evidence="7" id="KW-0732">Signal</keyword>
<evidence type="ECO:0000259" key="8">
    <source>
        <dbReference type="PROSITE" id="PS50035"/>
    </source>
</evidence>
<feature type="signal peptide" evidence="7">
    <location>
        <begin position="1"/>
        <end position="27"/>
    </location>
</feature>